<proteinExistence type="predicted"/>
<evidence type="ECO:0000259" key="1">
    <source>
        <dbReference type="PROSITE" id="PS51186"/>
    </source>
</evidence>
<evidence type="ECO:0000313" key="2">
    <source>
        <dbReference type="EMBL" id="TVY45876.1"/>
    </source>
</evidence>
<dbReference type="CDD" id="cd04301">
    <property type="entry name" value="NAT_SF"/>
    <property type="match status" value="1"/>
</dbReference>
<organism evidence="2 3">
    <name type="scientific">Lachnellula occidentalis</name>
    <dbReference type="NCBI Taxonomy" id="215460"/>
    <lineage>
        <taxon>Eukaryota</taxon>
        <taxon>Fungi</taxon>
        <taxon>Dikarya</taxon>
        <taxon>Ascomycota</taxon>
        <taxon>Pezizomycotina</taxon>
        <taxon>Leotiomycetes</taxon>
        <taxon>Helotiales</taxon>
        <taxon>Lachnaceae</taxon>
        <taxon>Lachnellula</taxon>
    </lineage>
</organism>
<reference evidence="2 3" key="1">
    <citation type="submission" date="2018-05" db="EMBL/GenBank/DDBJ databases">
        <title>Genome sequencing and assembly of the regulated plant pathogen Lachnellula willkommii and related sister species for the development of diagnostic species identification markers.</title>
        <authorList>
            <person name="Giroux E."/>
            <person name="Bilodeau G."/>
        </authorList>
    </citation>
    <scope>NUCLEOTIDE SEQUENCE [LARGE SCALE GENOMIC DNA]</scope>
    <source>
        <strain evidence="2 3">CBS 160.35</strain>
    </source>
</reference>
<dbReference type="SUPFAM" id="SSF55729">
    <property type="entry name" value="Acyl-CoA N-acyltransferases (Nat)"/>
    <property type="match status" value="1"/>
</dbReference>
<dbReference type="AlphaFoldDB" id="A0A8H8S153"/>
<dbReference type="Pfam" id="PF13302">
    <property type="entry name" value="Acetyltransf_3"/>
    <property type="match status" value="1"/>
</dbReference>
<dbReference type="PROSITE" id="PS51186">
    <property type="entry name" value="GNAT"/>
    <property type="match status" value="1"/>
</dbReference>
<sequence>MPHFQKDARFFTKDWTITLPSHPDPNLKFIRLTPTDTAAFIRFASAAAASPPTPVPKSTETPPAALIPGARMQTQYAESHTLHHALDVYISLSGTFVGWGGVYAITAPNEKPSVANIGIKLLPEIRGKGLGKTLMRVLLRLSNELEVDVIEAGTMRWNSGMRGVARSVGLVETDEVKEVRGQGVVAEVMFKDIERERWRGLDMVVEFQDQGVSE</sequence>
<keyword evidence="3" id="KW-1185">Reference proteome</keyword>
<comment type="caution">
    <text evidence="2">The sequence shown here is derived from an EMBL/GenBank/DDBJ whole genome shotgun (WGS) entry which is preliminary data.</text>
</comment>
<dbReference type="Proteomes" id="UP000443090">
    <property type="component" value="Unassembled WGS sequence"/>
</dbReference>
<accession>A0A8H8S153</accession>
<feature type="domain" description="N-acetyltransferase" evidence="1">
    <location>
        <begin position="27"/>
        <end position="194"/>
    </location>
</feature>
<evidence type="ECO:0000313" key="3">
    <source>
        <dbReference type="Proteomes" id="UP000443090"/>
    </source>
</evidence>
<protein>
    <recommendedName>
        <fullName evidence="1">N-acetyltransferase domain-containing protein</fullName>
    </recommendedName>
</protein>
<dbReference type="EMBL" id="QGMI01000175">
    <property type="protein sequence ID" value="TVY45876.1"/>
    <property type="molecule type" value="Genomic_DNA"/>
</dbReference>
<name>A0A8H8S153_9HELO</name>
<dbReference type="Gene3D" id="3.40.630.30">
    <property type="match status" value="1"/>
</dbReference>
<dbReference type="InterPro" id="IPR000182">
    <property type="entry name" value="GNAT_dom"/>
</dbReference>
<gene>
    <name evidence="2" type="ORF">LOCC1_G005044</name>
</gene>
<dbReference type="GO" id="GO:0016747">
    <property type="term" value="F:acyltransferase activity, transferring groups other than amino-acyl groups"/>
    <property type="evidence" value="ECO:0007669"/>
    <property type="project" value="InterPro"/>
</dbReference>
<dbReference type="OrthoDB" id="4224637at2759"/>
<dbReference type="InterPro" id="IPR016181">
    <property type="entry name" value="Acyl_CoA_acyltransferase"/>
</dbReference>